<comment type="caution">
    <text evidence="1">The sequence shown here is derived from an EMBL/GenBank/DDBJ whole genome shotgun (WGS) entry which is preliminary data.</text>
</comment>
<accession>A0A0G2GA02</accession>
<sequence length="294" mass="32113">MACGMNRSADEGSWTICGFAMGPAFYGTEDLMTIDTNNLSLVQDNEFAQAWEFDPAPEYPQTDWGMDTSNVAAINDTHGVTYVWEIWRGASDGSIVDRGAGAVSVTLGEDKPIATRVGPLLSGPDTVQLGLFAIMNNGGYVYAYTMGGPTGMMVGRVNASDDVFDATKYEFLTVASNYTSWSTPGKIPSNSSEEFGMQTANSDGSFTCNVYGSVFYNAYLNRYIMVCTIFMSYTSMYTSDTPWGPWSTEYGLLSDWGAGYGSHAHPEYNEDNGKTWYFSQGPNGPFNVFKVTFP</sequence>
<organism evidence="1 2">
    <name type="scientific">Phaeomoniella chlamydospora</name>
    <name type="common">Phaeoacremonium chlamydosporum</name>
    <dbReference type="NCBI Taxonomy" id="158046"/>
    <lineage>
        <taxon>Eukaryota</taxon>
        <taxon>Fungi</taxon>
        <taxon>Dikarya</taxon>
        <taxon>Ascomycota</taxon>
        <taxon>Pezizomycotina</taxon>
        <taxon>Eurotiomycetes</taxon>
        <taxon>Chaetothyriomycetidae</taxon>
        <taxon>Phaeomoniellales</taxon>
        <taxon>Phaeomoniellaceae</taxon>
        <taxon>Phaeomoniella</taxon>
    </lineage>
</organism>
<evidence type="ECO:0000313" key="2">
    <source>
        <dbReference type="Proteomes" id="UP000053317"/>
    </source>
</evidence>
<protein>
    <recommendedName>
        <fullName evidence="3">DUF4185 domain-containing protein</fullName>
    </recommendedName>
</protein>
<reference evidence="1 2" key="1">
    <citation type="submission" date="2015-05" db="EMBL/GenBank/DDBJ databases">
        <title>Distinctive expansion of gene families associated with plant cell wall degradation and secondary metabolism in the genomes of grapevine trunk pathogens.</title>
        <authorList>
            <person name="Lawrence D.P."/>
            <person name="Travadon R."/>
            <person name="Rolshausen P.E."/>
            <person name="Baumgartner K."/>
        </authorList>
    </citation>
    <scope>NUCLEOTIDE SEQUENCE [LARGE SCALE GENOMIC DNA]</scope>
    <source>
        <strain evidence="1">UCRPC4</strain>
    </source>
</reference>
<keyword evidence="2" id="KW-1185">Reference proteome</keyword>
<name>A0A0G2GA02_PHACM</name>
<evidence type="ECO:0000313" key="1">
    <source>
        <dbReference type="EMBL" id="KKY13970.1"/>
    </source>
</evidence>
<dbReference type="EMBL" id="LCWF01000245">
    <property type="protein sequence ID" value="KKY13970.1"/>
    <property type="molecule type" value="Genomic_DNA"/>
</dbReference>
<dbReference type="AlphaFoldDB" id="A0A0G2GA02"/>
<evidence type="ECO:0008006" key="3">
    <source>
        <dbReference type="Google" id="ProtNLM"/>
    </source>
</evidence>
<dbReference type="OrthoDB" id="2884638at2759"/>
<reference evidence="1 2" key="2">
    <citation type="submission" date="2015-05" db="EMBL/GenBank/DDBJ databases">
        <authorList>
            <person name="Morales-Cruz A."/>
            <person name="Amrine K.C."/>
            <person name="Cantu D."/>
        </authorList>
    </citation>
    <scope>NUCLEOTIDE SEQUENCE [LARGE SCALE GENOMIC DNA]</scope>
    <source>
        <strain evidence="1">UCRPC4</strain>
    </source>
</reference>
<gene>
    <name evidence="1" type="ORF">UCRPC4_g06885</name>
</gene>
<proteinExistence type="predicted"/>
<dbReference type="Proteomes" id="UP000053317">
    <property type="component" value="Unassembled WGS sequence"/>
</dbReference>